<feature type="transmembrane region" description="Helical" evidence="1">
    <location>
        <begin position="12"/>
        <end position="30"/>
    </location>
</feature>
<comment type="caution">
    <text evidence="2">The sequence shown here is derived from an EMBL/GenBank/DDBJ whole genome shotgun (WGS) entry which is preliminary data.</text>
</comment>
<dbReference type="AlphaFoldDB" id="A0A7C5Q5P1"/>
<name>A0A7C5Q5P1_CALS0</name>
<keyword evidence="1" id="KW-0472">Membrane</keyword>
<organism evidence="2">
    <name type="scientific">Caldiarchaeum subterraneum</name>
    <dbReference type="NCBI Taxonomy" id="311458"/>
    <lineage>
        <taxon>Archaea</taxon>
        <taxon>Nitrososphaerota</taxon>
        <taxon>Candidatus Caldarchaeales</taxon>
        <taxon>Candidatus Caldarchaeaceae</taxon>
        <taxon>Candidatus Caldarchaeum</taxon>
    </lineage>
</organism>
<evidence type="ECO:0000256" key="1">
    <source>
        <dbReference type="SAM" id="Phobius"/>
    </source>
</evidence>
<sequence>MAVVKVINRAEAYAAAVLITISYMIFYMFFTGAAQYIQTARLGIRETRLILTEVQTQLYSGPLIQVVGDGFILNIRVYPLLIGLVVSSLVGLNGTLLWLIYRRRLMRACLLGGAWGGVGGVIASIASFGYVCCGWPASLALFGLSIVASLSPYLTTAAIILLAANGYTLHRRLNIIHKIKTTNI</sequence>
<accession>A0A7C5Q5P1</accession>
<keyword evidence="1" id="KW-0812">Transmembrane</keyword>
<evidence type="ECO:0000313" key="2">
    <source>
        <dbReference type="EMBL" id="HHK67607.1"/>
    </source>
</evidence>
<feature type="transmembrane region" description="Helical" evidence="1">
    <location>
        <begin position="77"/>
        <end position="101"/>
    </location>
</feature>
<proteinExistence type="predicted"/>
<reference evidence="2" key="1">
    <citation type="journal article" date="2020" name="mSystems">
        <title>Genome- and Community-Level Interaction Insights into Carbon Utilization and Element Cycling Functions of Hydrothermarchaeota in Hydrothermal Sediment.</title>
        <authorList>
            <person name="Zhou Z."/>
            <person name="Liu Y."/>
            <person name="Xu W."/>
            <person name="Pan J."/>
            <person name="Luo Z.H."/>
            <person name="Li M."/>
        </authorList>
    </citation>
    <scope>NUCLEOTIDE SEQUENCE [LARGE SCALE GENOMIC DNA]</scope>
    <source>
        <strain evidence="2">SpSt-1056</strain>
    </source>
</reference>
<keyword evidence="1" id="KW-1133">Transmembrane helix</keyword>
<feature type="transmembrane region" description="Helical" evidence="1">
    <location>
        <begin position="137"/>
        <end position="164"/>
    </location>
</feature>
<dbReference type="EMBL" id="DRWN01000006">
    <property type="protein sequence ID" value="HHK67607.1"/>
    <property type="molecule type" value="Genomic_DNA"/>
</dbReference>
<gene>
    <name evidence="2" type="ORF">ENM11_00415</name>
</gene>
<protein>
    <submittedName>
        <fullName evidence="2">Uncharacterized protein</fullName>
    </submittedName>
</protein>
<feature type="transmembrane region" description="Helical" evidence="1">
    <location>
        <begin position="108"/>
        <end position="131"/>
    </location>
</feature>